<dbReference type="PANTHER" id="PTHR11749">
    <property type="entry name" value="RIBULOSE-5-PHOSPHATE-3-EPIMERASE"/>
    <property type="match status" value="1"/>
</dbReference>
<evidence type="ECO:0000313" key="3">
    <source>
        <dbReference type="EMBL" id="KKQ36157.1"/>
    </source>
</evidence>
<dbReference type="EMBL" id="LBTJ01000078">
    <property type="protein sequence ID" value="KKQ36157.1"/>
    <property type="molecule type" value="Genomic_DNA"/>
</dbReference>
<dbReference type="SUPFAM" id="SSF51366">
    <property type="entry name" value="Ribulose-phoshate binding barrel"/>
    <property type="match status" value="1"/>
</dbReference>
<dbReference type="AlphaFoldDB" id="A0A0G0H1Z8"/>
<dbReference type="Pfam" id="PF00834">
    <property type="entry name" value="Ribul_P_3_epim"/>
    <property type="match status" value="1"/>
</dbReference>
<proteinExistence type="predicted"/>
<dbReference type="Proteomes" id="UP000034471">
    <property type="component" value="Unassembled WGS sequence"/>
</dbReference>
<dbReference type="GO" id="GO:0016857">
    <property type="term" value="F:racemase and epimerase activity, acting on carbohydrates and derivatives"/>
    <property type="evidence" value="ECO:0007669"/>
    <property type="project" value="InterPro"/>
</dbReference>
<protein>
    <submittedName>
        <fullName evidence="3">Ribulose-phosphate 3-epimerase</fullName>
    </submittedName>
</protein>
<dbReference type="InterPro" id="IPR011060">
    <property type="entry name" value="RibuloseP-bd_barrel"/>
</dbReference>
<dbReference type="Gene3D" id="3.20.20.70">
    <property type="entry name" value="Aldolase class I"/>
    <property type="match status" value="1"/>
</dbReference>
<dbReference type="InterPro" id="IPR000056">
    <property type="entry name" value="Ribul_P_3_epim-like"/>
</dbReference>
<gene>
    <name evidence="3" type="ORF">US54_C0078G0003</name>
</gene>
<evidence type="ECO:0000256" key="1">
    <source>
        <dbReference type="ARBA" id="ARBA00022723"/>
    </source>
</evidence>
<dbReference type="InterPro" id="IPR013785">
    <property type="entry name" value="Aldolase_TIM"/>
</dbReference>
<keyword evidence="1" id="KW-0479">Metal-binding</keyword>
<organism evidence="3 4">
    <name type="scientific">Candidatus Roizmanbacteria bacterium GW2011_GWA2_37_7</name>
    <dbReference type="NCBI Taxonomy" id="1618481"/>
    <lineage>
        <taxon>Bacteria</taxon>
        <taxon>Candidatus Roizmaniibacteriota</taxon>
    </lineage>
</organism>
<name>A0A0G0H1Z8_9BACT</name>
<dbReference type="GO" id="GO:0005975">
    <property type="term" value="P:carbohydrate metabolic process"/>
    <property type="evidence" value="ECO:0007669"/>
    <property type="project" value="InterPro"/>
</dbReference>
<accession>A0A0G0H1Z8</accession>
<evidence type="ECO:0000256" key="2">
    <source>
        <dbReference type="ARBA" id="ARBA00023235"/>
    </source>
</evidence>
<comment type="caution">
    <text evidence="3">The sequence shown here is derived from an EMBL/GenBank/DDBJ whole genome shotgun (WGS) entry which is preliminary data.</text>
</comment>
<keyword evidence="2" id="KW-0413">Isomerase</keyword>
<reference evidence="3 4" key="1">
    <citation type="journal article" date="2015" name="Nature">
        <title>rRNA introns, odd ribosomes, and small enigmatic genomes across a large radiation of phyla.</title>
        <authorList>
            <person name="Brown C.T."/>
            <person name="Hug L.A."/>
            <person name="Thomas B.C."/>
            <person name="Sharon I."/>
            <person name="Castelle C.J."/>
            <person name="Singh A."/>
            <person name="Wilkins M.J."/>
            <person name="Williams K.H."/>
            <person name="Banfield J.F."/>
        </authorList>
    </citation>
    <scope>NUCLEOTIDE SEQUENCE [LARGE SCALE GENOMIC DNA]</scope>
</reference>
<evidence type="ECO:0000313" key="4">
    <source>
        <dbReference type="Proteomes" id="UP000034471"/>
    </source>
</evidence>
<dbReference type="STRING" id="1618481.US54_C0078G0003"/>
<sequence>MKTVPTLLTLDRFELSDELELFQTYYDRIQIDVADGVLVPNVTTQIDEFVELIEHDYIEMKPKTKLDFHLMVKNYKPELEKITKLQEESNIQINTVLINSGNHPDINKLKTLYTFTIGLDIFPSTEIDDITLYHDLNNINHIQIMTVEPGFQGSPFLPEMLNKITQLREHHYSGEILIDGGVNNTTLQLIQSQKHRPDIICIGSYLTKAGDDLEYRVKALKKFE</sequence>
<dbReference type="GO" id="GO:0046872">
    <property type="term" value="F:metal ion binding"/>
    <property type="evidence" value="ECO:0007669"/>
    <property type="project" value="UniProtKB-KW"/>
</dbReference>